<dbReference type="KEGG" id="aaco:K1I37_02115"/>
<evidence type="ECO:0000313" key="1">
    <source>
        <dbReference type="EMBL" id="UNO49374.1"/>
    </source>
</evidence>
<dbReference type="Proteomes" id="UP000829401">
    <property type="component" value="Chromosome"/>
</dbReference>
<name>A0A9E7CR76_ALIAG</name>
<reference evidence="2" key="1">
    <citation type="journal article" date="2022" name="G3 (Bethesda)">
        <title>Unveiling the complete genome sequence of Alicyclobacillus acidoterrestris DSM 3922T, a taint-producing strain.</title>
        <authorList>
            <person name="Leonardo I.C."/>
            <person name="Barreto Crespo M.T."/>
            <person name="Gaspar F.B."/>
        </authorList>
    </citation>
    <scope>NUCLEOTIDE SEQUENCE [LARGE SCALE GENOMIC DNA]</scope>
    <source>
        <strain evidence="2">DSM 3922</strain>
    </source>
</reference>
<protein>
    <submittedName>
        <fullName evidence="1">Uncharacterized protein</fullName>
    </submittedName>
</protein>
<keyword evidence="2" id="KW-1185">Reference proteome</keyword>
<dbReference type="OrthoDB" id="2964900at2"/>
<gene>
    <name evidence="1" type="ORF">K1I37_02115</name>
</gene>
<dbReference type="AlphaFoldDB" id="A0A9E7CR76"/>
<evidence type="ECO:0000313" key="2">
    <source>
        <dbReference type="Proteomes" id="UP000829401"/>
    </source>
</evidence>
<proteinExistence type="predicted"/>
<accession>A0A9E7CR76</accession>
<sequence>MNEFILRENRITGKFISNSLLTQLSVETENPFFNVLMQYRKTADRYKKIATFIKAVVDKNFDPMNKRSVQAFLEQWAGGVNVPIHPIFILNRAGQISMVRPALPFDRKGIKRIFRFNVAIVKERISEDEDVTSELVRNRQKYLDSIVKFDGDPYCMILGNTLYAKTDRDQFETIWRESEDETLGVLHLA</sequence>
<dbReference type="EMBL" id="CP080467">
    <property type="protein sequence ID" value="UNO49374.1"/>
    <property type="molecule type" value="Genomic_DNA"/>
</dbReference>
<organism evidence="1 2">
    <name type="scientific">Alicyclobacillus acidoterrestris (strain ATCC 49025 / DSM 3922 / CIP 106132 / NCIMB 13137 / GD3B)</name>
    <dbReference type="NCBI Taxonomy" id="1356854"/>
    <lineage>
        <taxon>Bacteria</taxon>
        <taxon>Bacillati</taxon>
        <taxon>Bacillota</taxon>
        <taxon>Bacilli</taxon>
        <taxon>Bacillales</taxon>
        <taxon>Alicyclobacillaceae</taxon>
        <taxon>Alicyclobacillus</taxon>
    </lineage>
</organism>